<dbReference type="OrthoDB" id="66881at2759"/>
<accession>A0A8K0NEN4</accession>
<dbReference type="Proteomes" id="UP000811619">
    <property type="component" value="Unassembled WGS sequence"/>
</dbReference>
<evidence type="ECO:0000313" key="1">
    <source>
        <dbReference type="EMBL" id="KAG5917362.1"/>
    </source>
</evidence>
<evidence type="ECO:0000313" key="2">
    <source>
        <dbReference type="Proteomes" id="UP000811619"/>
    </source>
</evidence>
<dbReference type="AlphaFoldDB" id="A0A8K0NEN4"/>
<gene>
    <name evidence="1" type="ORF">E4U42_007269</name>
</gene>
<dbReference type="Gene3D" id="3.50.50.60">
    <property type="entry name" value="FAD/NAD(P)-binding domain"/>
    <property type="match status" value="1"/>
</dbReference>
<dbReference type="EMBL" id="SRPY01000818">
    <property type="protein sequence ID" value="KAG5917362.1"/>
    <property type="molecule type" value="Genomic_DNA"/>
</dbReference>
<organism evidence="1 2">
    <name type="scientific">Claviceps africana</name>
    <dbReference type="NCBI Taxonomy" id="83212"/>
    <lineage>
        <taxon>Eukaryota</taxon>
        <taxon>Fungi</taxon>
        <taxon>Dikarya</taxon>
        <taxon>Ascomycota</taxon>
        <taxon>Pezizomycotina</taxon>
        <taxon>Sordariomycetes</taxon>
        <taxon>Hypocreomycetidae</taxon>
        <taxon>Hypocreales</taxon>
        <taxon>Clavicipitaceae</taxon>
        <taxon>Claviceps</taxon>
    </lineage>
</organism>
<comment type="caution">
    <text evidence="1">The sequence shown here is derived from an EMBL/GenBank/DDBJ whole genome shotgun (WGS) entry which is preliminary data.</text>
</comment>
<reference evidence="1" key="1">
    <citation type="journal article" date="2020" name="bioRxiv">
        <title>Whole genome comparisons of ergot fungi reveals the divergence and evolution of species within the genus Claviceps are the result of varying mechanisms driving genome evolution and host range expansion.</title>
        <authorList>
            <person name="Wyka S.A."/>
            <person name="Mondo S.J."/>
            <person name="Liu M."/>
            <person name="Dettman J."/>
            <person name="Nalam V."/>
            <person name="Broders K.D."/>
        </authorList>
    </citation>
    <scope>NUCLEOTIDE SEQUENCE</scope>
    <source>
        <strain evidence="1">CCC 489</strain>
    </source>
</reference>
<proteinExistence type="predicted"/>
<name>A0A8K0NEN4_9HYPO</name>
<keyword evidence="2" id="KW-1185">Reference proteome</keyword>
<dbReference type="InterPro" id="IPR036188">
    <property type="entry name" value="FAD/NAD-bd_sf"/>
</dbReference>
<sequence length="85" mass="9600">MVKMRDDGIESVEPTARAEAEWTDLVRTAHQAWLVRDTRSWYDGSNIPGKTQEPLIFFWGGSHVSGTVLQDAPGRLARFRGQIQT</sequence>
<protein>
    <submittedName>
        <fullName evidence="1">Uncharacterized protein</fullName>
    </submittedName>
</protein>